<name>T1JDM1_STRMM</name>
<feature type="domain" description="Peptidase M12B" evidence="9">
    <location>
        <begin position="241"/>
        <end position="494"/>
    </location>
</feature>
<dbReference type="SMART" id="SM00608">
    <property type="entry name" value="ACR"/>
    <property type="match status" value="1"/>
</dbReference>
<feature type="active site" evidence="8">
    <location>
        <position position="424"/>
    </location>
</feature>
<dbReference type="EnsemblMetazoa" id="SMAR011905-RA">
    <property type="protein sequence ID" value="SMAR011905-PA"/>
    <property type="gene ID" value="SMAR011905"/>
</dbReference>
<dbReference type="eggNOG" id="KOG3538">
    <property type="taxonomic scope" value="Eukaryota"/>
</dbReference>
<evidence type="ECO:0000313" key="11">
    <source>
        <dbReference type="Proteomes" id="UP000014500"/>
    </source>
</evidence>
<evidence type="ECO:0000256" key="4">
    <source>
        <dbReference type="ARBA" id="ARBA00022833"/>
    </source>
</evidence>
<reference evidence="11" key="1">
    <citation type="submission" date="2011-05" db="EMBL/GenBank/DDBJ databases">
        <authorList>
            <person name="Richards S.R."/>
            <person name="Qu J."/>
            <person name="Jiang H."/>
            <person name="Jhangiani S.N."/>
            <person name="Agravi P."/>
            <person name="Goodspeed R."/>
            <person name="Gross S."/>
            <person name="Mandapat C."/>
            <person name="Jackson L."/>
            <person name="Mathew T."/>
            <person name="Pu L."/>
            <person name="Thornton R."/>
            <person name="Saada N."/>
            <person name="Wilczek-Boney K.B."/>
            <person name="Lee S."/>
            <person name="Kovar C."/>
            <person name="Wu Y."/>
            <person name="Scherer S.E."/>
            <person name="Worley K.C."/>
            <person name="Muzny D.M."/>
            <person name="Gibbs R."/>
        </authorList>
    </citation>
    <scope>NUCLEOTIDE SEQUENCE</scope>
    <source>
        <strain evidence="11">Brora</strain>
    </source>
</reference>
<dbReference type="Gene3D" id="3.40.1620.60">
    <property type="match status" value="1"/>
</dbReference>
<dbReference type="EMBL" id="JH432107">
    <property type="status" value="NOT_ANNOTATED_CDS"/>
    <property type="molecule type" value="Genomic_DNA"/>
</dbReference>
<comment type="caution">
    <text evidence="8">Lacks conserved residue(s) required for the propagation of feature annotation.</text>
</comment>
<dbReference type="AlphaFoldDB" id="T1JDM1"/>
<keyword evidence="6" id="KW-1015">Disulfide bond</keyword>
<sequence length="644" mass="71935">MVPEYEIIEIRSRTKRETDSDADKVIHVSAFGQNYKLQLKKNEHLVKNSRRLKVLLADVKDGHLELKEDSTTPNSTESEDVGDAYHDLLNEAAITLHHDNSGALYVEGTIGQNLVIKPIRVPVLNDITSNEESSLDDEMFLDDDELGDTAPTNQTDSSIHVVYKRKQAEITGASDYPLSDARERVITNLDTQRKKDFLQPCISQLQNKIQNFHFVTVLMEPDQAPTAKPSTRSKREAPDTIWPEVLVIADYDTYNMHGANSINIKRYFVSFWNGVDLRYKLLTGPRVRISLAGIIISKGRDATPYLEKNRVKGDAVDSAAALTDMGKYLFRERRLPTYDLAVVVTKLDLCRKQFRSGNCNTGTAGKILDKEKNDGCFSIFLIQILGFAYVGGACVVNSRLEKVNSVAIVEDTGGFSGIIVAAHEVGHLLGAVHDGSPAPNYLGGPGAEHCRWEDGYIMSDLRHTERGFQWSICSIQQFQHFLNSDTATCLHNMPHEDEELPRILPGRMLSLDAQCRKDRGTSACFKDDRVCAQLFCFDSKSGYCVSYRPAAEGSPCGDGQFCINGRCLYEHDNYIPDFTKISETIVYEPETAATNSKAVFSKSGVTVKNDNINEVTAAPILHRNARTTVQVLRNDWPQEKNDLI</sequence>
<evidence type="ECO:0000313" key="10">
    <source>
        <dbReference type="EnsemblMetazoa" id="SMAR011905-PA"/>
    </source>
</evidence>
<feature type="binding site" evidence="8">
    <location>
        <position position="423"/>
    </location>
    <ligand>
        <name>Zn(2+)</name>
        <dbReference type="ChEBI" id="CHEBI:29105"/>
        <note>catalytic</note>
    </ligand>
</feature>
<dbReference type="Pfam" id="PF13582">
    <property type="entry name" value="Reprolysin_3"/>
    <property type="match status" value="1"/>
</dbReference>
<keyword evidence="1" id="KW-0645">Protease</keyword>
<keyword evidence="11" id="KW-1185">Reference proteome</keyword>
<dbReference type="InterPro" id="IPR041645">
    <property type="entry name" value="ADAMTS_CR_2"/>
</dbReference>
<dbReference type="GO" id="GO:0004222">
    <property type="term" value="F:metalloendopeptidase activity"/>
    <property type="evidence" value="ECO:0007669"/>
    <property type="project" value="InterPro"/>
</dbReference>
<dbReference type="InterPro" id="IPR006586">
    <property type="entry name" value="ADAM_Cys-rich"/>
</dbReference>
<dbReference type="Gene3D" id="3.40.390.10">
    <property type="entry name" value="Collagenase (Catalytic Domain)"/>
    <property type="match status" value="1"/>
</dbReference>
<keyword evidence="4 8" id="KW-0862">Zinc</keyword>
<evidence type="ECO:0000259" key="9">
    <source>
        <dbReference type="PROSITE" id="PS50215"/>
    </source>
</evidence>
<feature type="binding site" evidence="8">
    <location>
        <position position="433"/>
    </location>
    <ligand>
        <name>Zn(2+)</name>
        <dbReference type="ChEBI" id="CHEBI:29105"/>
        <note>catalytic</note>
    </ligand>
</feature>
<keyword evidence="3" id="KW-0378">Hydrolase</keyword>
<keyword evidence="2 8" id="KW-0479">Metal-binding</keyword>
<dbReference type="SUPFAM" id="SSF55486">
    <property type="entry name" value="Metalloproteases ('zincins'), catalytic domain"/>
    <property type="match status" value="1"/>
</dbReference>
<keyword evidence="7" id="KW-0325">Glycoprotein</keyword>
<keyword evidence="5" id="KW-0482">Metalloprotease</keyword>
<dbReference type="PANTHER" id="PTHR11905:SF249">
    <property type="entry name" value="SOL NARAE, ISOFORM C"/>
    <property type="match status" value="1"/>
</dbReference>
<evidence type="ECO:0000256" key="7">
    <source>
        <dbReference type="ARBA" id="ARBA00023180"/>
    </source>
</evidence>
<dbReference type="PROSITE" id="PS50215">
    <property type="entry name" value="ADAM_MEPRO"/>
    <property type="match status" value="1"/>
</dbReference>
<feature type="binding site" evidence="8">
    <location>
        <position position="427"/>
    </location>
    <ligand>
        <name>Zn(2+)</name>
        <dbReference type="ChEBI" id="CHEBI:29105"/>
        <note>catalytic</note>
    </ligand>
</feature>
<dbReference type="InterPro" id="IPR024079">
    <property type="entry name" value="MetalloPept_cat_dom_sf"/>
</dbReference>
<dbReference type="CDD" id="cd04272">
    <property type="entry name" value="ZnMc_salivary_gland_MPs"/>
    <property type="match status" value="1"/>
</dbReference>
<evidence type="ECO:0000256" key="8">
    <source>
        <dbReference type="PROSITE-ProRule" id="PRU00276"/>
    </source>
</evidence>
<evidence type="ECO:0000256" key="2">
    <source>
        <dbReference type="ARBA" id="ARBA00022723"/>
    </source>
</evidence>
<evidence type="ECO:0000256" key="1">
    <source>
        <dbReference type="ARBA" id="ARBA00022670"/>
    </source>
</evidence>
<dbReference type="GO" id="GO:0046872">
    <property type="term" value="F:metal ion binding"/>
    <property type="evidence" value="ECO:0007669"/>
    <property type="project" value="UniProtKB-KW"/>
</dbReference>
<dbReference type="STRING" id="126957.T1JDM1"/>
<dbReference type="Pfam" id="PF17771">
    <property type="entry name" value="ADAMTS_CR_2"/>
    <property type="match status" value="1"/>
</dbReference>
<dbReference type="GO" id="GO:0006509">
    <property type="term" value="P:membrane protein ectodomain proteolysis"/>
    <property type="evidence" value="ECO:0007669"/>
    <property type="project" value="TreeGrafter"/>
</dbReference>
<evidence type="ECO:0000256" key="6">
    <source>
        <dbReference type="ARBA" id="ARBA00023157"/>
    </source>
</evidence>
<dbReference type="PANTHER" id="PTHR11905">
    <property type="entry name" value="ADAM A DISINTEGRIN AND METALLOPROTEASE DOMAIN"/>
    <property type="match status" value="1"/>
</dbReference>
<evidence type="ECO:0000256" key="3">
    <source>
        <dbReference type="ARBA" id="ARBA00022801"/>
    </source>
</evidence>
<dbReference type="HOGENOM" id="CLU_009638_1_0_1"/>
<proteinExistence type="predicted"/>
<reference evidence="10" key="2">
    <citation type="submission" date="2015-02" db="UniProtKB">
        <authorList>
            <consortium name="EnsemblMetazoa"/>
        </authorList>
    </citation>
    <scope>IDENTIFICATION</scope>
</reference>
<dbReference type="InterPro" id="IPR001590">
    <property type="entry name" value="Peptidase_M12B"/>
</dbReference>
<accession>T1JDM1</accession>
<dbReference type="OMA" id="KYLMITM"/>
<dbReference type="Proteomes" id="UP000014500">
    <property type="component" value="Unassembled WGS sequence"/>
</dbReference>
<dbReference type="PhylomeDB" id="T1JDM1"/>
<organism evidence="10 11">
    <name type="scientific">Strigamia maritima</name>
    <name type="common">European centipede</name>
    <name type="synonym">Geophilus maritimus</name>
    <dbReference type="NCBI Taxonomy" id="126957"/>
    <lineage>
        <taxon>Eukaryota</taxon>
        <taxon>Metazoa</taxon>
        <taxon>Ecdysozoa</taxon>
        <taxon>Arthropoda</taxon>
        <taxon>Myriapoda</taxon>
        <taxon>Chilopoda</taxon>
        <taxon>Pleurostigmophora</taxon>
        <taxon>Geophilomorpha</taxon>
        <taxon>Linotaeniidae</taxon>
        <taxon>Strigamia</taxon>
    </lineage>
</organism>
<protein>
    <recommendedName>
        <fullName evidence="9">Peptidase M12B domain-containing protein</fullName>
    </recommendedName>
</protein>
<dbReference type="InterPro" id="IPR034030">
    <property type="entry name" value="ZnMc_salivary_gland_MPs"/>
</dbReference>
<evidence type="ECO:0000256" key="5">
    <source>
        <dbReference type="ARBA" id="ARBA00023049"/>
    </source>
</evidence>